<dbReference type="GO" id="GO:0004175">
    <property type="term" value="F:endopeptidase activity"/>
    <property type="evidence" value="ECO:0007669"/>
    <property type="project" value="UniProtKB-ARBA"/>
</dbReference>
<dbReference type="InterPro" id="IPR003675">
    <property type="entry name" value="Rce1/LyrA-like_dom"/>
</dbReference>
<feature type="transmembrane region" description="Helical" evidence="1">
    <location>
        <begin position="231"/>
        <end position="247"/>
    </location>
</feature>
<protein>
    <submittedName>
        <fullName evidence="3">Abortive infection protein</fullName>
    </submittedName>
</protein>
<dbReference type="AlphaFoldDB" id="F2NFC9"/>
<dbReference type="eggNOG" id="ENOG503447T">
    <property type="taxonomic scope" value="Bacteria"/>
</dbReference>
<feature type="transmembrane region" description="Helical" evidence="1">
    <location>
        <begin position="69"/>
        <end position="91"/>
    </location>
</feature>
<keyword evidence="1" id="KW-0812">Transmembrane</keyword>
<feature type="domain" description="CAAX prenyl protease 2/Lysostaphin resistance protein A-like" evidence="2">
    <location>
        <begin position="152"/>
        <end position="262"/>
    </location>
</feature>
<feature type="transmembrane region" description="Helical" evidence="1">
    <location>
        <begin position="152"/>
        <end position="175"/>
    </location>
</feature>
<evidence type="ECO:0000256" key="1">
    <source>
        <dbReference type="SAM" id="Phobius"/>
    </source>
</evidence>
<feature type="transmembrane region" description="Helical" evidence="1">
    <location>
        <begin position="259"/>
        <end position="281"/>
    </location>
</feature>
<organism evidence="3 4">
    <name type="scientific">Desulfobacca acetoxidans (strain ATCC 700848 / DSM 11109 / ASRB2)</name>
    <dbReference type="NCBI Taxonomy" id="880072"/>
    <lineage>
        <taxon>Bacteria</taxon>
        <taxon>Pseudomonadati</taxon>
        <taxon>Thermodesulfobacteriota</taxon>
        <taxon>Desulfobaccia</taxon>
        <taxon>Desulfobaccales</taxon>
        <taxon>Desulfobaccaceae</taxon>
        <taxon>Desulfobacca</taxon>
    </lineage>
</organism>
<evidence type="ECO:0000313" key="4">
    <source>
        <dbReference type="Proteomes" id="UP000000483"/>
    </source>
</evidence>
<keyword evidence="1" id="KW-0472">Membrane</keyword>
<evidence type="ECO:0000259" key="2">
    <source>
        <dbReference type="Pfam" id="PF02517"/>
    </source>
</evidence>
<proteinExistence type="predicted"/>
<sequence>MNHNNRDNKALALVRNGLVAARRLPLTPETIRRGAQTRIFHCGEIAVISMVYFWVVWQVAADVPSQGLGLFPILVILMAVFYVLYISPVLIHHDSLAARGLGPAPGFLFKKDNFIPALQNFGAWTIVGIAGLLLAGYLLNPSSAFRLNGYSLAIRFILYLLSALAQDALFFGFFLRRWQAVFGYATAAAPVFRKNNVIGQAAARGLDRVGMLAVVANALLFSLYHLPNPPLMILTLIMGLVWGRVFAQFPNLAVAALGHALMGTILHLVVKVNIIVGSLYYSGYKSFYRLVFPFMEPLINGGF</sequence>
<dbReference type="Proteomes" id="UP000000483">
    <property type="component" value="Chromosome"/>
</dbReference>
<feature type="transmembrane region" description="Helical" evidence="1">
    <location>
        <begin position="121"/>
        <end position="140"/>
    </location>
</feature>
<dbReference type="EMBL" id="CP002629">
    <property type="protein sequence ID" value="AEB10048.1"/>
    <property type="molecule type" value="Genomic_DNA"/>
</dbReference>
<dbReference type="KEGG" id="dao:Desac_2220"/>
<reference evidence="4" key="2">
    <citation type="submission" date="2011-03" db="EMBL/GenBank/DDBJ databases">
        <title>The complete genome of Desulfobacca acetoxidans DSM 11109.</title>
        <authorList>
            <consortium name="US DOE Joint Genome Institute (JGI-PGF)"/>
            <person name="Lucas S."/>
            <person name="Copeland A."/>
            <person name="Lapidus A."/>
            <person name="Bruce D."/>
            <person name="Goodwin L."/>
            <person name="Pitluck S."/>
            <person name="Peters L."/>
            <person name="Kyrpides N."/>
            <person name="Mavromatis K."/>
            <person name="Ivanova N."/>
            <person name="Ovchinnikova G."/>
            <person name="Teshima H."/>
            <person name="Detter J.C."/>
            <person name="Han C."/>
            <person name="Land M."/>
            <person name="Hauser L."/>
            <person name="Markowitz V."/>
            <person name="Cheng J.-F."/>
            <person name="Hugenholtz P."/>
            <person name="Woyke T."/>
            <person name="Wu D."/>
            <person name="Spring S."/>
            <person name="Schueler E."/>
            <person name="Brambilla E."/>
            <person name="Klenk H.-P."/>
            <person name="Eisen J.A."/>
        </authorList>
    </citation>
    <scope>NUCLEOTIDE SEQUENCE [LARGE SCALE GENOMIC DNA]</scope>
    <source>
        <strain evidence="4">ATCC 700848 / DSM 11109 / ASRB2</strain>
    </source>
</reference>
<dbReference type="Pfam" id="PF02517">
    <property type="entry name" value="Rce1-like"/>
    <property type="match status" value="1"/>
</dbReference>
<dbReference type="STRING" id="880072.Desac_2220"/>
<evidence type="ECO:0000313" key="3">
    <source>
        <dbReference type="EMBL" id="AEB10048.1"/>
    </source>
</evidence>
<dbReference type="GO" id="GO:0080120">
    <property type="term" value="P:CAAX-box protein maturation"/>
    <property type="evidence" value="ECO:0007669"/>
    <property type="project" value="UniProtKB-ARBA"/>
</dbReference>
<gene>
    <name evidence="3" type="ordered locus">Desac_2220</name>
</gene>
<accession>F2NFC9</accession>
<dbReference type="HOGENOM" id="CLU_917435_0_0_7"/>
<keyword evidence="1" id="KW-1133">Transmembrane helix</keyword>
<keyword evidence="4" id="KW-1185">Reference proteome</keyword>
<reference evidence="3 4" key="1">
    <citation type="journal article" date="2011" name="Stand. Genomic Sci.">
        <title>Complete genome sequence of the acetate-degrading sulfate reducer Desulfobacca acetoxidans type strain (ASRB2).</title>
        <authorList>
            <person name="Goker M."/>
            <person name="Teshima H."/>
            <person name="Lapidus A."/>
            <person name="Nolan M."/>
            <person name="Lucas S."/>
            <person name="Hammon N."/>
            <person name="Deshpande S."/>
            <person name="Cheng J.F."/>
            <person name="Tapia R."/>
            <person name="Han C."/>
            <person name="Goodwin L."/>
            <person name="Pitluck S."/>
            <person name="Huntemann M."/>
            <person name="Liolios K."/>
            <person name="Ivanova N."/>
            <person name="Pagani I."/>
            <person name="Mavromatis K."/>
            <person name="Ovchinikova G."/>
            <person name="Pati A."/>
            <person name="Chen A."/>
            <person name="Palaniappan K."/>
            <person name="Land M."/>
            <person name="Hauser L."/>
            <person name="Brambilla E.M."/>
            <person name="Rohde M."/>
            <person name="Spring S."/>
            <person name="Detter J.C."/>
            <person name="Woyke T."/>
            <person name="Bristow J."/>
            <person name="Eisen J.A."/>
            <person name="Markowitz V."/>
            <person name="Hugenholtz P."/>
            <person name="Kyrpides N.C."/>
            <person name="Klenk H.P."/>
        </authorList>
    </citation>
    <scope>NUCLEOTIDE SEQUENCE [LARGE SCALE GENOMIC DNA]</scope>
    <source>
        <strain evidence="4">ATCC 700848 / DSM 11109 / ASRB2</strain>
    </source>
</reference>
<feature type="transmembrane region" description="Helical" evidence="1">
    <location>
        <begin position="39"/>
        <end position="57"/>
    </location>
</feature>
<name>F2NFC9_DESAR</name>